<feature type="region of interest" description="Disordered" evidence="3">
    <location>
        <begin position="445"/>
        <end position="516"/>
    </location>
</feature>
<keyword evidence="4" id="KW-0732">Signal</keyword>
<dbReference type="InterPro" id="IPR041805">
    <property type="entry name" value="ASMase/PPN1_MPP"/>
</dbReference>
<dbReference type="PANTHER" id="PTHR10340">
    <property type="entry name" value="SPHINGOMYELIN PHOSPHODIESTERASE"/>
    <property type="match status" value="1"/>
</dbReference>
<dbReference type="GO" id="GO:0008081">
    <property type="term" value="F:phosphoric diester hydrolase activity"/>
    <property type="evidence" value="ECO:0007669"/>
    <property type="project" value="TreeGrafter"/>
</dbReference>
<feature type="compositionally biased region" description="Polar residues" evidence="3">
    <location>
        <begin position="33"/>
        <end position="51"/>
    </location>
</feature>
<feature type="region of interest" description="Disordered" evidence="3">
    <location>
        <begin position="548"/>
        <end position="585"/>
    </location>
</feature>
<evidence type="ECO:0000256" key="4">
    <source>
        <dbReference type="SAM" id="SignalP"/>
    </source>
</evidence>
<evidence type="ECO:0000256" key="3">
    <source>
        <dbReference type="SAM" id="MobiDB-lite"/>
    </source>
</evidence>
<feature type="signal peptide" evidence="4">
    <location>
        <begin position="1"/>
        <end position="23"/>
    </location>
</feature>
<evidence type="ECO:0000256" key="2">
    <source>
        <dbReference type="ARBA" id="ARBA00023180"/>
    </source>
</evidence>
<dbReference type="GO" id="GO:0000298">
    <property type="term" value="F:endopolyphosphatase activity"/>
    <property type="evidence" value="ECO:0007669"/>
    <property type="project" value="TreeGrafter"/>
</dbReference>
<dbReference type="GO" id="GO:0005615">
    <property type="term" value="C:extracellular space"/>
    <property type="evidence" value="ECO:0007669"/>
    <property type="project" value="TreeGrafter"/>
</dbReference>
<feature type="region of interest" description="Disordered" evidence="3">
    <location>
        <begin position="30"/>
        <end position="53"/>
    </location>
</feature>
<dbReference type="AlphaFoldDB" id="A0A127Z314"/>
<dbReference type="GO" id="GO:0000324">
    <property type="term" value="C:fungal-type vacuole"/>
    <property type="evidence" value="ECO:0007669"/>
    <property type="project" value="TreeGrafter"/>
</dbReference>
<name>A0A127Z314_9BASI</name>
<feature type="compositionally biased region" description="Acidic residues" evidence="3">
    <location>
        <begin position="447"/>
        <end position="470"/>
    </location>
</feature>
<keyword evidence="2" id="KW-0325">Glycoprotein</keyword>
<keyword evidence="1" id="KW-0378">Hydrolase</keyword>
<dbReference type="GO" id="GO:0004309">
    <property type="term" value="F:exopolyphosphatase activity"/>
    <property type="evidence" value="ECO:0007669"/>
    <property type="project" value="TreeGrafter"/>
</dbReference>
<dbReference type="CDD" id="cd00842">
    <property type="entry name" value="MPP_ASMase"/>
    <property type="match status" value="1"/>
</dbReference>
<dbReference type="InterPro" id="IPR029052">
    <property type="entry name" value="Metallo-depent_PP-like"/>
</dbReference>
<accession>A0A127Z314</accession>
<dbReference type="EMBL" id="LK056675">
    <property type="protein sequence ID" value="CDR88224.1"/>
    <property type="molecule type" value="Genomic_DNA"/>
</dbReference>
<feature type="compositionally biased region" description="Basic and acidic residues" evidence="3">
    <location>
        <begin position="559"/>
        <end position="585"/>
    </location>
</feature>
<feature type="compositionally biased region" description="Basic residues" evidence="3">
    <location>
        <begin position="478"/>
        <end position="506"/>
    </location>
</feature>
<evidence type="ECO:0000313" key="5">
    <source>
        <dbReference type="EMBL" id="CDR88224.1"/>
    </source>
</evidence>
<sequence>MRSFAASATVAALLLSHAAVASTSTPAQVVFQADSQQPQPQREHSTPSSHPVNALRKPFGRFLHVTDLHPDPHYKHGSAVNAACHHKKPKKGKPDGKLRAGWWGTALTDCDSPPRLVESSLKWAARNLVQHASAQPQDANTTSPSSLSGELGLDFIIWTGDSARHDNDNKLPRSNKEIFDLNRWTLQQLETAFPGVPLIPTVGNNDIFPHNILFPGPNAMTKEYVHIWQDHIPEYEFHTFEQGGYYVKEILPNRLAAMSLNTLYFYDNNKAVDGCVKTKRGKGKGVDPGTAQLDWLEVQLDLFRKRGMQVHLLGHVPPTAGNYFGRCYRRYTDIVLRFQDTVVGQHFGHMNTDAFFIQEDEEAAYNQQQQGERGVHVMEDGLPGDLKQDYSTLPGKGRTDEDMYSVFYIAPSIIPTFYPSIRLWTYNTTEEARYVANVAGDSASLAAEDDVEDEIDEDADKDEVELEEDDSKWPVKPLSRHHHRPTPPKKRKSKKHKKKRNKKLPRHASPDSPSRTNTYLSLLGYSQWVMDIDEQNEAIEAVLHPKKEHKVDTITSSPLKEEKKKEKKHKDEDNKEKKERQEEAEKVPVEYRLEYATYSPEVLWSEFDATSAAAVAPVPKRLLEKELRRAGLEEPFITSSKPDNDDDEEEVDASKKHKPTRKLAKPLRKFTDYSLGSATVGEMMDLARKLMVDQKLWGRFKRRIYSECGWVP</sequence>
<dbReference type="SUPFAM" id="SSF56300">
    <property type="entry name" value="Metallo-dependent phosphatases"/>
    <property type="match status" value="1"/>
</dbReference>
<organism evidence="5">
    <name type="scientific">Sporisorium scitamineum</name>
    <dbReference type="NCBI Taxonomy" id="49012"/>
    <lineage>
        <taxon>Eukaryota</taxon>
        <taxon>Fungi</taxon>
        <taxon>Dikarya</taxon>
        <taxon>Basidiomycota</taxon>
        <taxon>Ustilaginomycotina</taxon>
        <taxon>Ustilaginomycetes</taxon>
        <taxon>Ustilaginales</taxon>
        <taxon>Ustilaginaceae</taxon>
        <taxon>Sporisorium</taxon>
    </lineage>
</organism>
<proteinExistence type="predicted"/>
<dbReference type="PANTHER" id="PTHR10340:SF55">
    <property type="entry name" value="ENDOPOLYPHOSPHATASE"/>
    <property type="match status" value="1"/>
</dbReference>
<dbReference type="OrthoDB" id="348678at2759"/>
<protein>
    <submittedName>
        <fullName evidence="5">Related to PPN1-vacuolar endopolyphosphatase</fullName>
    </submittedName>
</protein>
<evidence type="ECO:0000256" key="1">
    <source>
        <dbReference type="ARBA" id="ARBA00022801"/>
    </source>
</evidence>
<gene>
    <name evidence="5" type="ORF">SPSC_03885</name>
</gene>
<dbReference type="GO" id="GO:0006798">
    <property type="term" value="P:polyphosphate catabolic process"/>
    <property type="evidence" value="ECO:0007669"/>
    <property type="project" value="TreeGrafter"/>
</dbReference>
<reference evidence="5" key="1">
    <citation type="submission" date="2014-06" db="EMBL/GenBank/DDBJ databases">
        <authorList>
            <person name="Ju J."/>
            <person name="Zhang J."/>
        </authorList>
    </citation>
    <scope>NUCLEOTIDE SEQUENCE</scope>
    <source>
        <strain evidence="5">SscI8</strain>
    </source>
</reference>
<feature type="chain" id="PRO_5007281084" evidence="4">
    <location>
        <begin position="24"/>
        <end position="712"/>
    </location>
</feature>
<feature type="region of interest" description="Disordered" evidence="3">
    <location>
        <begin position="633"/>
        <end position="662"/>
    </location>
</feature>